<dbReference type="EMBL" id="CP003876">
    <property type="protein sequence ID" value="AFT99397.1"/>
    <property type="molecule type" value="Genomic_DNA"/>
</dbReference>
<keyword evidence="2" id="KW-1185">Reference proteome</keyword>
<evidence type="ECO:0000313" key="1">
    <source>
        <dbReference type="EMBL" id="AFT99397.1"/>
    </source>
</evidence>
<dbReference type="AlphaFoldDB" id="K0EJ53"/>
<dbReference type="eggNOG" id="ENOG5031ENG">
    <property type="taxonomic scope" value="Bacteria"/>
</dbReference>
<reference evidence="1 2" key="1">
    <citation type="journal article" date="2012" name="J. Bacteriol.">
        <title>Complete genome sequence of Nocardia brasiliensis HUJEG-1.</title>
        <authorList>
            <person name="Vera-Cabrera L."/>
            <person name="Ortiz-Lopez R."/>
            <person name="Elizondo-Gonzalez R."/>
            <person name="Perez-Maya A.A."/>
            <person name="Ocampo-Candiani J."/>
        </authorList>
    </citation>
    <scope>NUCLEOTIDE SEQUENCE [LARGE SCALE GENOMIC DNA]</scope>
    <source>
        <strain evidence="2">ATCC 700358</strain>
    </source>
</reference>
<sequence>MTVQTADGPRSRFLPIEVGGVRPILPDWHELSAALRLQIGDRPGDHLVTQLARALAQLHHTRRAQPERAAEIDRRRGDIVTVIDGWVAKQLAPRHPRDRAAASLGGAVDRMAAAQILADHLLMTAENVAEQRVHVAWSRLAALANEWTDLVREVDARRTRPIERR</sequence>
<proteinExistence type="predicted"/>
<name>K0EJ53_NOCB7</name>
<evidence type="ECO:0008006" key="3">
    <source>
        <dbReference type="Google" id="ProtNLM"/>
    </source>
</evidence>
<accession>K0EJ53</accession>
<dbReference type="KEGG" id="nbr:O3I_007175"/>
<protein>
    <recommendedName>
        <fullName evidence="3">DUF4254 domain-containing protein</fullName>
    </recommendedName>
</protein>
<dbReference type="Proteomes" id="UP000006304">
    <property type="component" value="Chromosome"/>
</dbReference>
<evidence type="ECO:0000313" key="2">
    <source>
        <dbReference type="Proteomes" id="UP000006304"/>
    </source>
</evidence>
<gene>
    <name evidence="1" type="ORF">O3I_007175</name>
</gene>
<organism evidence="1 2">
    <name type="scientific">Nocardia brasiliensis (strain ATCC 700358 / HUJEG-1)</name>
    <dbReference type="NCBI Taxonomy" id="1133849"/>
    <lineage>
        <taxon>Bacteria</taxon>
        <taxon>Bacillati</taxon>
        <taxon>Actinomycetota</taxon>
        <taxon>Actinomycetes</taxon>
        <taxon>Mycobacteriales</taxon>
        <taxon>Nocardiaceae</taxon>
        <taxon>Nocardia</taxon>
    </lineage>
</organism>
<dbReference type="HOGENOM" id="CLU_107584_0_0_11"/>